<protein>
    <submittedName>
        <fullName evidence="2">Uncharacterized protein</fullName>
    </submittedName>
</protein>
<organism evidence="2">
    <name type="scientific">viral metagenome</name>
    <dbReference type="NCBI Taxonomy" id="1070528"/>
    <lineage>
        <taxon>unclassified sequences</taxon>
        <taxon>metagenomes</taxon>
        <taxon>organismal metagenomes</taxon>
    </lineage>
</organism>
<feature type="transmembrane region" description="Helical" evidence="1">
    <location>
        <begin position="34"/>
        <end position="55"/>
    </location>
</feature>
<name>A0A6M3XY83_9ZZZZ</name>
<reference evidence="2" key="1">
    <citation type="submission" date="2020-03" db="EMBL/GenBank/DDBJ databases">
        <title>The deep terrestrial virosphere.</title>
        <authorList>
            <person name="Holmfeldt K."/>
            <person name="Nilsson E."/>
            <person name="Simone D."/>
            <person name="Lopez-Fernandez M."/>
            <person name="Wu X."/>
            <person name="de Brujin I."/>
            <person name="Lundin D."/>
            <person name="Andersson A."/>
            <person name="Bertilsson S."/>
            <person name="Dopson M."/>
        </authorList>
    </citation>
    <scope>NUCLEOTIDE SEQUENCE</scope>
    <source>
        <strain evidence="2">TM448B03752</strain>
    </source>
</reference>
<feature type="transmembrane region" description="Helical" evidence="1">
    <location>
        <begin position="9"/>
        <end position="28"/>
    </location>
</feature>
<keyword evidence="1" id="KW-0812">Transmembrane</keyword>
<keyword evidence="1" id="KW-1133">Transmembrane helix</keyword>
<evidence type="ECO:0000256" key="1">
    <source>
        <dbReference type="SAM" id="Phobius"/>
    </source>
</evidence>
<proteinExistence type="predicted"/>
<accession>A0A6M3XY83</accession>
<sequence>MRLMFSTKVVIGIIIYLIIGQIVLSFLWSEWVMIQILLIILTTNCGALFLVAWGYRRIDLGAQYAKDTLLTELGLSNEDIKIYKDKFLPLLRRMAKMDIEKTSRAIDKAINFLEEREEWL</sequence>
<dbReference type="AlphaFoldDB" id="A0A6M3XY83"/>
<keyword evidence="1" id="KW-0472">Membrane</keyword>
<gene>
    <name evidence="2" type="ORF">TM448B03752_0007</name>
</gene>
<dbReference type="EMBL" id="MT145038">
    <property type="protein sequence ID" value="QJI02870.1"/>
    <property type="molecule type" value="Genomic_DNA"/>
</dbReference>
<evidence type="ECO:0000313" key="2">
    <source>
        <dbReference type="EMBL" id="QJI02870.1"/>
    </source>
</evidence>